<evidence type="ECO:0000313" key="2">
    <source>
        <dbReference type="EMBL" id="PKV99746.1"/>
    </source>
</evidence>
<sequence length="497" mass="52794">MSEQAQNHPAHAVPPWLVRVVRQPGPRPLFERAEAAVPGGAKLVALAVAVAGAVVVPVDRPGIGWVLALLIAAGVLLACAKLRGRQERTAKARRWRQAAWALMAIALLAVGALRAAEWLFALCAAGAAATASLAVVGKRTVHGTTYDVLAVPLEAFRAVPWLLRRRPRPGGQRGRVLGAVLLSGLVLVVFLPLLISADPRFAQFVGDLVPEVRPGSVVQAALVFVVAFAAMAAVFLISTEPLPERENRRTTLGDRLSWTSSLGTLAVVFTAYVGVQATALFGGTDYVLRTDGLTSADYARGGFWQLCVCTVLTLGIVAAALRWAPKATRADRTVLRALLGALTVLSLVVVLSALSRMWTYQQAYGFTVLRLLVEVCEIWLGVVFVLIGATLGTLRPGWLPRAAIAAAALALLGLAAANPEAAIADANLDRAAQGKPLDVRYLSRFSADVAPVVASRRPDAACLLRPLAHSLPDDAWPAWNWSRSRAREIIRSGPPCV</sequence>
<feature type="transmembrane region" description="Helical" evidence="1">
    <location>
        <begin position="217"/>
        <end position="237"/>
    </location>
</feature>
<organism evidence="2 3">
    <name type="scientific">Amycolatopsis echigonensis</name>
    <dbReference type="NCBI Taxonomy" id="2576905"/>
    <lineage>
        <taxon>Bacteria</taxon>
        <taxon>Bacillati</taxon>
        <taxon>Actinomycetota</taxon>
        <taxon>Actinomycetes</taxon>
        <taxon>Pseudonocardiales</taxon>
        <taxon>Pseudonocardiaceae</taxon>
        <taxon>Amycolatopsis</taxon>
    </lineage>
</organism>
<feature type="transmembrane region" description="Helical" evidence="1">
    <location>
        <begin position="118"/>
        <end position="136"/>
    </location>
</feature>
<dbReference type="EMBL" id="PJMY01000002">
    <property type="protein sequence ID" value="PKV99746.1"/>
    <property type="molecule type" value="Genomic_DNA"/>
</dbReference>
<feature type="transmembrane region" description="Helical" evidence="1">
    <location>
        <begin position="333"/>
        <end position="355"/>
    </location>
</feature>
<feature type="transmembrane region" description="Helical" evidence="1">
    <location>
        <begin position="398"/>
        <end position="417"/>
    </location>
</feature>
<feature type="transmembrane region" description="Helical" evidence="1">
    <location>
        <begin position="367"/>
        <end position="391"/>
    </location>
</feature>
<gene>
    <name evidence="2" type="ORF">ATK30_0729</name>
</gene>
<evidence type="ECO:0000313" key="3">
    <source>
        <dbReference type="Proteomes" id="UP000233750"/>
    </source>
</evidence>
<evidence type="ECO:0000256" key="1">
    <source>
        <dbReference type="SAM" id="Phobius"/>
    </source>
</evidence>
<dbReference type="Pfam" id="PF13687">
    <property type="entry name" value="DUF4153"/>
    <property type="match status" value="1"/>
</dbReference>
<keyword evidence="3" id="KW-1185">Reference proteome</keyword>
<feature type="transmembrane region" description="Helical" evidence="1">
    <location>
        <begin position="302"/>
        <end position="321"/>
    </location>
</feature>
<feature type="transmembrane region" description="Helical" evidence="1">
    <location>
        <begin position="62"/>
        <end position="82"/>
    </location>
</feature>
<name>A0A2N3X0W0_9PSEU</name>
<accession>A0A2N3X0W0</accession>
<dbReference type="RefSeq" id="WP_101434291.1">
    <property type="nucleotide sequence ID" value="NZ_PJMY01000002.1"/>
</dbReference>
<dbReference type="AlphaFoldDB" id="A0A2N3X0W0"/>
<keyword evidence="1" id="KW-1133">Transmembrane helix</keyword>
<reference evidence="2 3" key="1">
    <citation type="submission" date="2017-12" db="EMBL/GenBank/DDBJ databases">
        <title>Sequencing the genomes of 1000 Actinobacteria strains.</title>
        <authorList>
            <person name="Klenk H.-P."/>
        </authorList>
    </citation>
    <scope>NUCLEOTIDE SEQUENCE [LARGE SCALE GENOMIC DNA]</scope>
    <source>
        <strain evidence="2 3">DSM 45165</strain>
    </source>
</reference>
<feature type="transmembrane region" description="Helical" evidence="1">
    <location>
        <begin position="258"/>
        <end position="282"/>
    </location>
</feature>
<dbReference type="OrthoDB" id="9767931at2"/>
<dbReference type="Proteomes" id="UP000233750">
    <property type="component" value="Unassembled WGS sequence"/>
</dbReference>
<feature type="transmembrane region" description="Helical" evidence="1">
    <location>
        <begin position="35"/>
        <end position="56"/>
    </location>
</feature>
<comment type="caution">
    <text evidence="2">The sequence shown here is derived from an EMBL/GenBank/DDBJ whole genome shotgun (WGS) entry which is preliminary data.</text>
</comment>
<proteinExistence type="predicted"/>
<feature type="transmembrane region" description="Helical" evidence="1">
    <location>
        <begin position="94"/>
        <end position="112"/>
    </location>
</feature>
<keyword evidence="1" id="KW-0472">Membrane</keyword>
<protein>
    <submittedName>
        <fullName evidence="2">Uncharacterized protein DUF4173</fullName>
    </submittedName>
</protein>
<keyword evidence="1" id="KW-0812">Transmembrane</keyword>
<feature type="transmembrane region" description="Helical" evidence="1">
    <location>
        <begin position="176"/>
        <end position="197"/>
    </location>
</feature>
<dbReference type="InterPro" id="IPR025291">
    <property type="entry name" value="DUF4153"/>
</dbReference>